<dbReference type="RefSeq" id="WP_149770868.1">
    <property type="nucleotide sequence ID" value="NZ_VDFQ02000005.1"/>
</dbReference>
<keyword evidence="2" id="KW-1133">Transmembrane helix</keyword>
<keyword evidence="2" id="KW-0472">Membrane</keyword>
<feature type="transmembrane region" description="Helical" evidence="2">
    <location>
        <begin position="57"/>
        <end position="79"/>
    </location>
</feature>
<dbReference type="Proteomes" id="UP000307768">
    <property type="component" value="Unassembled WGS sequence"/>
</dbReference>
<keyword evidence="2" id="KW-0812">Transmembrane</keyword>
<comment type="caution">
    <text evidence="3">The sequence shown here is derived from an EMBL/GenBank/DDBJ whole genome shotgun (WGS) entry which is preliminary data.</text>
</comment>
<reference evidence="3 4" key="1">
    <citation type="submission" date="2019-09" db="EMBL/GenBank/DDBJ databases">
        <title>Mumia zhuanghuii sp. nov. isolated from the intestinal contents of plateau pika (Ochotona curzoniae) in the Qinghai-Tibet plateau of China.</title>
        <authorList>
            <person name="Tian Z."/>
        </authorList>
    </citation>
    <scope>NUCLEOTIDE SEQUENCE [LARGE SCALE GENOMIC DNA]</scope>
    <source>
        <strain evidence="4">350</strain>
    </source>
</reference>
<feature type="region of interest" description="Disordered" evidence="1">
    <location>
        <begin position="1"/>
        <end position="21"/>
    </location>
</feature>
<evidence type="ECO:0000256" key="2">
    <source>
        <dbReference type="SAM" id="Phobius"/>
    </source>
</evidence>
<evidence type="ECO:0000313" key="4">
    <source>
        <dbReference type="Proteomes" id="UP000307768"/>
    </source>
</evidence>
<sequence length="200" mass="21340">MSAQPPVGSWTPAHGPLHRHLSPSRRTAVAVGGGMLAVAVGLAVTGVVQRHKLKEEWLAFGLLAVFVVFFGGLGLSAIIGTVRGGRAEITVGPDGIVSNRLAPAAWAWSDLEHVAVEVSLRRELFVTTLEPKRLRTRATIAIVLQPAASGVRRMPARIRVPAPTFTTGENIPIVRDLDAALRAFGGLRYAGVREQLTHTL</sequence>
<dbReference type="OrthoDB" id="3517652at2"/>
<dbReference type="EMBL" id="VDFQ02000005">
    <property type="protein sequence ID" value="KAA1420699.1"/>
    <property type="molecule type" value="Genomic_DNA"/>
</dbReference>
<gene>
    <name evidence="3" type="ORF">FE697_017325</name>
</gene>
<dbReference type="AlphaFoldDB" id="A0A5Q6RRN0"/>
<proteinExistence type="predicted"/>
<name>A0A5Q6RRN0_9ACTN</name>
<feature type="transmembrane region" description="Helical" evidence="2">
    <location>
        <begin position="27"/>
        <end position="45"/>
    </location>
</feature>
<accession>A0A5Q6RRN0</accession>
<evidence type="ECO:0000256" key="1">
    <source>
        <dbReference type="SAM" id="MobiDB-lite"/>
    </source>
</evidence>
<protein>
    <recommendedName>
        <fullName evidence="5">PH domain-containing protein</fullName>
    </recommendedName>
</protein>
<evidence type="ECO:0008006" key="5">
    <source>
        <dbReference type="Google" id="ProtNLM"/>
    </source>
</evidence>
<organism evidence="3 4">
    <name type="scientific">Mumia zhuanghuii</name>
    <dbReference type="NCBI Taxonomy" id="2585211"/>
    <lineage>
        <taxon>Bacteria</taxon>
        <taxon>Bacillati</taxon>
        <taxon>Actinomycetota</taxon>
        <taxon>Actinomycetes</taxon>
        <taxon>Propionibacteriales</taxon>
        <taxon>Nocardioidaceae</taxon>
        <taxon>Mumia</taxon>
    </lineage>
</organism>
<evidence type="ECO:0000313" key="3">
    <source>
        <dbReference type="EMBL" id="KAA1420699.1"/>
    </source>
</evidence>